<evidence type="ECO:0000256" key="1">
    <source>
        <dbReference type="ARBA" id="ARBA00022729"/>
    </source>
</evidence>
<dbReference type="InterPro" id="IPR029052">
    <property type="entry name" value="Metallo-depent_PP-like"/>
</dbReference>
<organism evidence="5 6">
    <name type="scientific">Stutzerimonas kirkiae</name>
    <dbReference type="NCBI Taxonomy" id="2211392"/>
    <lineage>
        <taxon>Bacteria</taxon>
        <taxon>Pseudomonadati</taxon>
        <taxon>Pseudomonadota</taxon>
        <taxon>Gammaproteobacteria</taxon>
        <taxon>Pseudomonadales</taxon>
        <taxon>Pseudomonadaceae</taxon>
        <taxon>Stutzerimonas</taxon>
    </lineage>
</organism>
<dbReference type="RefSeq" id="WP_131183721.1">
    <property type="nucleotide sequence ID" value="NZ_QJUO01000006.1"/>
</dbReference>
<evidence type="ECO:0000259" key="4">
    <source>
        <dbReference type="Pfam" id="PF16656"/>
    </source>
</evidence>
<dbReference type="Gene3D" id="2.60.40.380">
    <property type="entry name" value="Purple acid phosphatase-like, N-terminal"/>
    <property type="match status" value="1"/>
</dbReference>
<dbReference type="InterPro" id="IPR003961">
    <property type="entry name" value="FN3_dom"/>
</dbReference>
<dbReference type="EMBL" id="QJUP01000004">
    <property type="protein sequence ID" value="TBU98587.1"/>
    <property type="molecule type" value="Genomic_DNA"/>
</dbReference>
<keyword evidence="6" id="KW-1185">Reference proteome</keyword>
<evidence type="ECO:0000313" key="6">
    <source>
        <dbReference type="Proteomes" id="UP000292639"/>
    </source>
</evidence>
<evidence type="ECO:0000313" key="5">
    <source>
        <dbReference type="EMBL" id="TBU98587.1"/>
    </source>
</evidence>
<dbReference type="PANTHER" id="PTHR22953">
    <property type="entry name" value="ACID PHOSPHATASE RELATED"/>
    <property type="match status" value="1"/>
</dbReference>
<feature type="signal peptide" evidence="2">
    <location>
        <begin position="1"/>
        <end position="22"/>
    </location>
</feature>
<dbReference type="PANTHER" id="PTHR22953:SF153">
    <property type="entry name" value="PURPLE ACID PHOSPHATASE"/>
    <property type="match status" value="1"/>
</dbReference>
<dbReference type="InterPro" id="IPR008963">
    <property type="entry name" value="Purple_acid_Pase-like_N"/>
</dbReference>
<name>A0A4Q9RE25_9GAMM</name>
<feature type="domain" description="Calcineurin-like phosphoesterase" evidence="3">
    <location>
        <begin position="147"/>
        <end position="346"/>
    </location>
</feature>
<dbReference type="InterPro" id="IPR004843">
    <property type="entry name" value="Calcineurin-like_PHP"/>
</dbReference>
<proteinExistence type="predicted"/>
<dbReference type="SUPFAM" id="SSF49363">
    <property type="entry name" value="Purple acid phosphatase, N-terminal domain"/>
    <property type="match status" value="1"/>
</dbReference>
<keyword evidence="5" id="KW-0378">Hydrolase</keyword>
<dbReference type="GO" id="GO:0046872">
    <property type="term" value="F:metal ion binding"/>
    <property type="evidence" value="ECO:0007669"/>
    <property type="project" value="InterPro"/>
</dbReference>
<dbReference type="Pfam" id="PF00149">
    <property type="entry name" value="Metallophos"/>
    <property type="match status" value="1"/>
</dbReference>
<keyword evidence="1 2" id="KW-0732">Signal</keyword>
<evidence type="ECO:0000259" key="3">
    <source>
        <dbReference type="Pfam" id="PF00149"/>
    </source>
</evidence>
<dbReference type="InterPro" id="IPR015914">
    <property type="entry name" value="PAPs_N"/>
</dbReference>
<dbReference type="SUPFAM" id="SSF56300">
    <property type="entry name" value="Metallo-dependent phosphatases"/>
    <property type="match status" value="1"/>
</dbReference>
<dbReference type="Pfam" id="PF16656">
    <property type="entry name" value="Pur_ac_phosph_N"/>
    <property type="match status" value="1"/>
</dbReference>
<gene>
    <name evidence="5" type="ORF">DNJ96_04940</name>
</gene>
<sequence>MHHRTLLAGLIAAALFSHSLAAATPELPRTPGQPYRVSGLADRIVLTPGADPARQMAISYRTDARQTLSEIQLAPALDSPLLAERARTISGETPRALHSENGDARYHQVRLDDLQPGQAYVYRVKGHDGWSEWLQFRTARAGFAPFRFIYLGDVQNDILALASRTVRQALHSTASPALVVHAGDLVSQRDDLAHDDEWGEWNQAGGFHYAQVPQLPAVGNHEYLDQLDSQGRESRVLGPHWPLQFALPRNGAEGAAETSYRVDYQGVRFIVLDGTSALDLGTLERQGRWLETQLEGSQAHWNIVVVHQPLFTCARPGDSEPLKQAWQPILERHDVDLVLQGHDHCYSRLSHPDGHARASQERQAGAAQQGPVYLVSVAGSKMYGVNDRTAGQPDRNAEDTQLYQTVEVGAERLEVRSYTASGRLYDAFDLVREGGRKYLHQPALELPPLRACEGTQGPDGLPCSARPK</sequence>
<dbReference type="Proteomes" id="UP000292639">
    <property type="component" value="Unassembled WGS sequence"/>
</dbReference>
<evidence type="ECO:0000256" key="2">
    <source>
        <dbReference type="SAM" id="SignalP"/>
    </source>
</evidence>
<feature type="domain" description="Purple acid phosphatase N-terminal" evidence="4">
    <location>
        <begin position="42"/>
        <end position="138"/>
    </location>
</feature>
<dbReference type="CDD" id="cd00063">
    <property type="entry name" value="FN3"/>
    <property type="match status" value="1"/>
</dbReference>
<reference evidence="5 6" key="1">
    <citation type="submission" date="2018-06" db="EMBL/GenBank/DDBJ databases">
        <title>Three novel Pseudomonas species isolated from symptomatic oak.</title>
        <authorList>
            <person name="Bueno-Gonzalez V."/>
            <person name="Brady C."/>
        </authorList>
    </citation>
    <scope>NUCLEOTIDE SEQUENCE [LARGE SCALE GENOMIC DNA]</scope>
    <source>
        <strain evidence="5 6">P17C</strain>
    </source>
</reference>
<accession>A0A4Q9RE25</accession>
<feature type="chain" id="PRO_5020420497" evidence="2">
    <location>
        <begin position="23"/>
        <end position="468"/>
    </location>
</feature>
<comment type="caution">
    <text evidence="5">The sequence shown here is derived from an EMBL/GenBank/DDBJ whole genome shotgun (WGS) entry which is preliminary data.</text>
</comment>
<protein>
    <submittedName>
        <fullName evidence="5">Hydrolase</fullName>
    </submittedName>
</protein>
<dbReference type="InterPro" id="IPR039331">
    <property type="entry name" value="PAPs-like"/>
</dbReference>
<dbReference type="AlphaFoldDB" id="A0A4Q9RE25"/>
<dbReference type="GO" id="GO:0003993">
    <property type="term" value="F:acid phosphatase activity"/>
    <property type="evidence" value="ECO:0007669"/>
    <property type="project" value="InterPro"/>
</dbReference>
<dbReference type="Gene3D" id="3.60.21.10">
    <property type="match status" value="1"/>
</dbReference>